<dbReference type="GO" id="GO:0004499">
    <property type="term" value="F:N,N-dimethylaniline monooxygenase activity"/>
    <property type="evidence" value="ECO:0007669"/>
    <property type="project" value="InterPro"/>
</dbReference>
<dbReference type="Gene3D" id="3.50.50.60">
    <property type="entry name" value="FAD/NAD(P)-binding domain"/>
    <property type="match status" value="2"/>
</dbReference>
<dbReference type="EMBL" id="AGUD01000018">
    <property type="protein sequence ID" value="EHN12584.1"/>
    <property type="molecule type" value="Genomic_DNA"/>
</dbReference>
<comment type="function">
    <text evidence="12">Monooxygenase able to convert a wide range of ketones to the corresponding esters or lactones via a Baeyer-Villiger oxidation reaction. Can act on long-chain aliphatic ketones (2-hexanone to 2-dodecanone) and on aromatic ketones (phenylacetone and benzylacetone). Is also able to catalyze enantioselective sulfoxidation of methyl-p-tolylsulfide. In vivo, likely functions as a BVMO, but the exact nature of the physiological substrate(s) remains to be established.</text>
</comment>
<evidence type="ECO:0000313" key="16">
    <source>
        <dbReference type="Proteomes" id="UP000005143"/>
    </source>
</evidence>
<comment type="cofactor">
    <cofactor evidence="1">
        <name>FAD</name>
        <dbReference type="ChEBI" id="CHEBI:57692"/>
    </cofactor>
</comment>
<dbReference type="SUPFAM" id="SSF51905">
    <property type="entry name" value="FAD/NAD(P)-binding domain"/>
    <property type="match status" value="1"/>
</dbReference>
<dbReference type="Proteomes" id="UP000005143">
    <property type="component" value="Unassembled WGS sequence"/>
</dbReference>
<dbReference type="GO" id="GO:0050660">
    <property type="term" value="F:flavin adenine dinucleotide binding"/>
    <property type="evidence" value="ECO:0007669"/>
    <property type="project" value="InterPro"/>
</dbReference>
<keyword evidence="5" id="KW-0285">Flavoprotein</keyword>
<protein>
    <recommendedName>
        <fullName evidence="13">FAD-containing monooxygenase EthA</fullName>
    </recommendedName>
    <alternativeName>
        <fullName evidence="14">Prodrug activator EtaA</fullName>
    </alternativeName>
</protein>
<dbReference type="PATRIC" id="fig|1097667.3.peg.522"/>
<evidence type="ECO:0000256" key="12">
    <source>
        <dbReference type="ARBA" id="ARBA00059740"/>
    </source>
</evidence>
<comment type="subcellular location">
    <subcellularLocation>
        <location evidence="2">Cell membrane</location>
    </subcellularLocation>
</comment>
<comment type="similarity">
    <text evidence="3">Belongs to the FAD-binding monooxygenase family.</text>
</comment>
<name>H0E164_9ACTN</name>
<dbReference type="FunFam" id="3.50.50.60:FF:000213">
    <property type="entry name" value="FAD-containing monooxygenase EthA"/>
    <property type="match status" value="1"/>
</dbReference>
<comment type="catalytic activity">
    <reaction evidence="11">
        <text>ethionamide + NADPH + O2 + H(+) = ethionamide S-oxide + NADP(+) + H2O</text>
        <dbReference type="Rhea" id="RHEA:47616"/>
        <dbReference type="ChEBI" id="CHEBI:4885"/>
        <dbReference type="ChEBI" id="CHEBI:15377"/>
        <dbReference type="ChEBI" id="CHEBI:15378"/>
        <dbReference type="ChEBI" id="CHEBI:15379"/>
        <dbReference type="ChEBI" id="CHEBI:57783"/>
        <dbReference type="ChEBI" id="CHEBI:58349"/>
        <dbReference type="ChEBI" id="CHEBI:87805"/>
    </reaction>
</comment>
<evidence type="ECO:0000256" key="5">
    <source>
        <dbReference type="ARBA" id="ARBA00022630"/>
    </source>
</evidence>
<dbReference type="PANTHER" id="PTHR43872">
    <property type="entry name" value="MONOOXYGENASE, PUTATIVE (AFU_ORTHOLOGUE AFUA_8G02570)-RELATED"/>
    <property type="match status" value="1"/>
</dbReference>
<dbReference type="RefSeq" id="WP_007570579.1">
    <property type="nucleotide sequence ID" value="NZ_AGUD01000018.1"/>
</dbReference>
<evidence type="ECO:0000256" key="6">
    <source>
        <dbReference type="ARBA" id="ARBA00022827"/>
    </source>
</evidence>
<evidence type="ECO:0000256" key="3">
    <source>
        <dbReference type="ARBA" id="ARBA00010139"/>
    </source>
</evidence>
<accession>H0E164</accession>
<keyword evidence="7" id="KW-0521">NADP</keyword>
<sequence>MSLEHLDVLIVGAGLSGIGAGHHLQQDCPGKSYAILESRDAIGGTWDLFRYPGIRSDSDMYTLGYDFRPWTEAKSIADGPDILRYVRETAAEGGIDSKIRFGHRVVRAEWSTADSRWTVEATRTDSGETVRLTCGFLFTCSGYYRYDQGFTPDFAGIEDFGGRIVHPQHWTEDVEYAGKRVVVIGSGATAVTLVPALAKEAAHVTMLQRSPTYILALPGEDAIANVLRRVLPSKLAYSAARWKNVLLTMTSFQLSRRRPALMKRIIRSGVVRQLPDGYDVDTHFKPRYDPWDQRLCIVPDGDLFRSIRHGDASVVTDRIERFTETGLKLESGAELEADLIVTATGLNLQAIGGMQLVVDGEQIRLPETMGYKGMMLSGVPNFAISIGYTNASWTLKCDLTCAYVCRLLNHMDEHGFQRATPQNRDPSIESVDFIDLASGYVQRAIDQFPKQGSKAPWRLYQNYPRDILSLKLGAVDDGVMEFSRGGVAATTEPLPIAAD</sequence>
<dbReference type="FunFam" id="3.50.50.60:FF:000228">
    <property type="entry name" value="FAD-containing monooxygenase EthA"/>
    <property type="match status" value="1"/>
</dbReference>
<evidence type="ECO:0000256" key="9">
    <source>
        <dbReference type="ARBA" id="ARBA00023033"/>
    </source>
</evidence>
<comment type="caution">
    <text evidence="15">The sequence shown here is derived from an EMBL/GenBank/DDBJ whole genome shotgun (WGS) entry which is preliminary data.</text>
</comment>
<evidence type="ECO:0000256" key="4">
    <source>
        <dbReference type="ARBA" id="ARBA00022475"/>
    </source>
</evidence>
<evidence type="ECO:0000256" key="1">
    <source>
        <dbReference type="ARBA" id="ARBA00001974"/>
    </source>
</evidence>
<keyword evidence="16" id="KW-1185">Reference proteome</keyword>
<evidence type="ECO:0000313" key="15">
    <source>
        <dbReference type="EMBL" id="EHN12584.1"/>
    </source>
</evidence>
<evidence type="ECO:0000256" key="13">
    <source>
        <dbReference type="ARBA" id="ARBA00073152"/>
    </source>
</evidence>
<dbReference type="InterPro" id="IPR036188">
    <property type="entry name" value="FAD/NAD-bd_sf"/>
</dbReference>
<dbReference type="OrthoDB" id="5168853at2"/>
<dbReference type="InterPro" id="IPR020946">
    <property type="entry name" value="Flavin_mOase-like"/>
</dbReference>
<dbReference type="GO" id="GO:0050661">
    <property type="term" value="F:NADP binding"/>
    <property type="evidence" value="ECO:0007669"/>
    <property type="project" value="InterPro"/>
</dbReference>
<keyword evidence="6" id="KW-0274">FAD</keyword>
<dbReference type="Pfam" id="PF13450">
    <property type="entry name" value="NAD_binding_8"/>
    <property type="match status" value="1"/>
</dbReference>
<keyword evidence="8" id="KW-0560">Oxidoreductase</keyword>
<evidence type="ECO:0000256" key="11">
    <source>
        <dbReference type="ARBA" id="ARBA00051124"/>
    </source>
</evidence>
<keyword evidence="9 15" id="KW-0503">Monooxygenase</keyword>
<keyword evidence="4" id="KW-1003">Cell membrane</keyword>
<dbReference type="AlphaFoldDB" id="H0E164"/>
<keyword evidence="10" id="KW-0472">Membrane</keyword>
<reference evidence="15 16" key="1">
    <citation type="journal article" date="2013" name="Biodegradation">
        <title>Quantitative proteomic analysis of ibuprofen-degrading Patulibacter sp. strain I11.</title>
        <authorList>
            <person name="Almeida B."/>
            <person name="Kjeldal H."/>
            <person name="Lolas I."/>
            <person name="Knudsen A.D."/>
            <person name="Carvalho G."/>
            <person name="Nielsen K.L."/>
            <person name="Barreto Crespo M.T."/>
            <person name="Stensballe A."/>
            <person name="Nielsen J.L."/>
        </authorList>
    </citation>
    <scope>NUCLEOTIDE SEQUENCE [LARGE SCALE GENOMIC DNA]</scope>
    <source>
        <strain evidence="15 16">I11</strain>
    </source>
</reference>
<dbReference type="Pfam" id="PF00743">
    <property type="entry name" value="FMO-like"/>
    <property type="match status" value="1"/>
</dbReference>
<evidence type="ECO:0000256" key="8">
    <source>
        <dbReference type="ARBA" id="ARBA00023002"/>
    </source>
</evidence>
<proteinExistence type="inferred from homology"/>
<evidence type="ECO:0000256" key="14">
    <source>
        <dbReference type="ARBA" id="ARBA00078392"/>
    </source>
</evidence>
<evidence type="ECO:0000256" key="10">
    <source>
        <dbReference type="ARBA" id="ARBA00023136"/>
    </source>
</evidence>
<dbReference type="GO" id="GO:0005886">
    <property type="term" value="C:plasma membrane"/>
    <property type="evidence" value="ECO:0007669"/>
    <property type="project" value="UniProtKB-SubCell"/>
</dbReference>
<organism evidence="15 16">
    <name type="scientific">Patulibacter medicamentivorans</name>
    <dbReference type="NCBI Taxonomy" id="1097667"/>
    <lineage>
        <taxon>Bacteria</taxon>
        <taxon>Bacillati</taxon>
        <taxon>Actinomycetota</taxon>
        <taxon>Thermoleophilia</taxon>
        <taxon>Solirubrobacterales</taxon>
        <taxon>Patulibacteraceae</taxon>
        <taxon>Patulibacter</taxon>
    </lineage>
</organism>
<evidence type="ECO:0000256" key="2">
    <source>
        <dbReference type="ARBA" id="ARBA00004236"/>
    </source>
</evidence>
<dbReference type="PANTHER" id="PTHR43872:SF1">
    <property type="entry name" value="MONOOXYGENASE, PUTATIVE (AFU_ORTHOLOGUE AFUA_8G02570)-RELATED"/>
    <property type="match status" value="1"/>
</dbReference>
<evidence type="ECO:0000256" key="7">
    <source>
        <dbReference type="ARBA" id="ARBA00022857"/>
    </source>
</evidence>
<dbReference type="InterPro" id="IPR051820">
    <property type="entry name" value="FAD-binding_MO"/>
</dbReference>
<gene>
    <name evidence="15" type="ORF">PAI11_05240</name>
</gene>